<protein>
    <recommendedName>
        <fullName evidence="5">Copper transporter</fullName>
    </recommendedName>
</protein>
<evidence type="ECO:0000256" key="2">
    <source>
        <dbReference type="SAM" id="SignalP"/>
    </source>
</evidence>
<dbReference type="EMBL" id="PQXM01000478">
    <property type="protein sequence ID" value="TGO72202.1"/>
    <property type="molecule type" value="Genomic_DNA"/>
</dbReference>
<feature type="region of interest" description="Disordered" evidence="1">
    <location>
        <begin position="45"/>
        <end position="70"/>
    </location>
</feature>
<dbReference type="Proteomes" id="UP000297229">
    <property type="component" value="Unassembled WGS sequence"/>
</dbReference>
<dbReference type="AlphaFoldDB" id="A0A4Z1JLT8"/>
<gene>
    <name evidence="3" type="ORF">BELL_0480g00020</name>
</gene>
<feature type="signal peptide" evidence="2">
    <location>
        <begin position="1"/>
        <end position="22"/>
    </location>
</feature>
<evidence type="ECO:0000256" key="1">
    <source>
        <dbReference type="SAM" id="MobiDB-lite"/>
    </source>
</evidence>
<evidence type="ECO:0000313" key="3">
    <source>
        <dbReference type="EMBL" id="TGO72202.1"/>
    </source>
</evidence>
<proteinExistence type="predicted"/>
<name>A0A4Z1JLT8_9HELO</name>
<keyword evidence="2" id="KW-0732">Signal</keyword>
<keyword evidence="4" id="KW-1185">Reference proteome</keyword>
<organism evidence="3 4">
    <name type="scientific">Botrytis elliptica</name>
    <dbReference type="NCBI Taxonomy" id="278938"/>
    <lineage>
        <taxon>Eukaryota</taxon>
        <taxon>Fungi</taxon>
        <taxon>Dikarya</taxon>
        <taxon>Ascomycota</taxon>
        <taxon>Pezizomycotina</taxon>
        <taxon>Leotiomycetes</taxon>
        <taxon>Helotiales</taxon>
        <taxon>Sclerotiniaceae</taxon>
        <taxon>Botrytis</taxon>
    </lineage>
</organism>
<sequence>MKALSLLIVWSFLSVIIASLLSAPTPVFTATTTISASSSSKPFLARKDWRNGNPREGFQVSKPSETSGEDPLITAAPSAEEIRLQEKYHLTTYWSCVTLQTFVHCGWYVYSLCCLGVVTWIGDESGLKSLCLAFGSWRLRRKGKWGGAVLHEPILAGGTEIAGASCGSCNAGKVALMAAGAVMVAGAL</sequence>
<evidence type="ECO:0000313" key="4">
    <source>
        <dbReference type="Proteomes" id="UP000297229"/>
    </source>
</evidence>
<feature type="chain" id="PRO_5021354075" description="Copper transporter" evidence="2">
    <location>
        <begin position="23"/>
        <end position="188"/>
    </location>
</feature>
<reference evidence="3 4" key="1">
    <citation type="submission" date="2017-12" db="EMBL/GenBank/DDBJ databases">
        <title>Comparative genomics of Botrytis spp.</title>
        <authorList>
            <person name="Valero-Jimenez C.A."/>
            <person name="Tapia P."/>
            <person name="Veloso J."/>
            <person name="Silva-Moreno E."/>
            <person name="Staats M."/>
            <person name="Valdes J.H."/>
            <person name="Van Kan J.A.L."/>
        </authorList>
    </citation>
    <scope>NUCLEOTIDE SEQUENCE [LARGE SCALE GENOMIC DNA]</scope>
    <source>
        <strain evidence="3 4">Be9601</strain>
    </source>
</reference>
<accession>A0A4Z1JLT8</accession>
<evidence type="ECO:0008006" key="5">
    <source>
        <dbReference type="Google" id="ProtNLM"/>
    </source>
</evidence>
<comment type="caution">
    <text evidence="3">The sequence shown here is derived from an EMBL/GenBank/DDBJ whole genome shotgun (WGS) entry which is preliminary data.</text>
</comment>